<dbReference type="CDD" id="cd01109">
    <property type="entry name" value="HTH_YyaN"/>
    <property type="match status" value="1"/>
</dbReference>
<keyword evidence="1" id="KW-0238">DNA-binding</keyword>
<evidence type="ECO:0000313" key="4">
    <source>
        <dbReference type="Proteomes" id="UP000563523"/>
    </source>
</evidence>
<accession>A0A850QZ20</accession>
<dbReference type="SMART" id="SM00422">
    <property type="entry name" value="HTH_MERR"/>
    <property type="match status" value="1"/>
</dbReference>
<evidence type="ECO:0000313" key="3">
    <source>
        <dbReference type="EMBL" id="NVY95999.1"/>
    </source>
</evidence>
<gene>
    <name evidence="3" type="ORF">HU830_02185</name>
</gene>
<dbReference type="InterPro" id="IPR009061">
    <property type="entry name" value="DNA-bd_dom_put_sf"/>
</dbReference>
<reference evidence="3 4" key="1">
    <citation type="submission" date="2020-06" db="EMBL/GenBank/DDBJ databases">
        <authorList>
            <person name="Kang J."/>
        </authorList>
    </citation>
    <scope>NUCLEOTIDE SEQUENCE [LARGE SCALE GENOMIC DNA]</scope>
    <source>
        <strain evidence="3 4">DCY120</strain>
    </source>
</reference>
<dbReference type="Pfam" id="PF13411">
    <property type="entry name" value="MerR_1"/>
    <property type="match status" value="1"/>
</dbReference>
<dbReference type="Gene3D" id="1.10.1660.10">
    <property type="match status" value="1"/>
</dbReference>
<dbReference type="PANTHER" id="PTHR30204">
    <property type="entry name" value="REDOX-CYCLING DRUG-SENSING TRANSCRIPTIONAL ACTIVATOR SOXR"/>
    <property type="match status" value="1"/>
</dbReference>
<evidence type="ECO:0000259" key="2">
    <source>
        <dbReference type="PROSITE" id="PS50937"/>
    </source>
</evidence>
<dbReference type="InterPro" id="IPR047057">
    <property type="entry name" value="MerR_fam"/>
</dbReference>
<name>A0A850QZ20_9LACO</name>
<dbReference type="InterPro" id="IPR000551">
    <property type="entry name" value="MerR-type_HTH_dom"/>
</dbReference>
<feature type="domain" description="HTH merR-type" evidence="2">
    <location>
        <begin position="1"/>
        <end position="69"/>
    </location>
</feature>
<dbReference type="EMBL" id="JABZEC010000002">
    <property type="protein sequence ID" value="NVY95999.1"/>
    <property type="molecule type" value="Genomic_DNA"/>
</dbReference>
<organism evidence="3 4">
    <name type="scientific">Bombilactobacillus apium</name>
    <dbReference type="NCBI Taxonomy" id="2675299"/>
    <lineage>
        <taxon>Bacteria</taxon>
        <taxon>Bacillati</taxon>
        <taxon>Bacillota</taxon>
        <taxon>Bacilli</taxon>
        <taxon>Lactobacillales</taxon>
        <taxon>Lactobacillaceae</taxon>
        <taxon>Bombilactobacillus</taxon>
    </lineage>
</organism>
<dbReference type="GO" id="GO:0003677">
    <property type="term" value="F:DNA binding"/>
    <property type="evidence" value="ECO:0007669"/>
    <property type="project" value="UniProtKB-KW"/>
</dbReference>
<dbReference type="SUPFAM" id="SSF46955">
    <property type="entry name" value="Putative DNA-binding domain"/>
    <property type="match status" value="1"/>
</dbReference>
<dbReference type="PROSITE" id="PS50937">
    <property type="entry name" value="HTH_MERR_2"/>
    <property type="match status" value="1"/>
</dbReference>
<dbReference type="Proteomes" id="UP000563523">
    <property type="component" value="Unassembled WGS sequence"/>
</dbReference>
<dbReference type="RefSeq" id="WP_176942168.1">
    <property type="nucleotide sequence ID" value="NZ_JABZEC010000002.1"/>
</dbReference>
<keyword evidence="4" id="KW-1185">Reference proteome</keyword>
<dbReference type="PANTHER" id="PTHR30204:SF98">
    <property type="entry name" value="HTH-TYPE TRANSCRIPTIONAL REGULATOR ADHR"/>
    <property type="match status" value="1"/>
</dbReference>
<sequence length="130" mass="15695">MEIDEVSKKCGIPSTTLRYWEKIGLLPPIKRSKSGYREYQQRDLNWILYIQALRNAGMEISNLKKFIDSYRNSDQNSKRKQILIDQQQELIQRINKIQQTLNYLNYKIDDFDSHMISYEEEKLAYRKIKK</sequence>
<comment type="caution">
    <text evidence="3">The sequence shown here is derived from an EMBL/GenBank/DDBJ whole genome shotgun (WGS) entry which is preliminary data.</text>
</comment>
<protein>
    <submittedName>
        <fullName evidence="3">MerR family transcriptional regulator</fullName>
    </submittedName>
</protein>
<dbReference type="GO" id="GO:0003700">
    <property type="term" value="F:DNA-binding transcription factor activity"/>
    <property type="evidence" value="ECO:0007669"/>
    <property type="project" value="InterPro"/>
</dbReference>
<dbReference type="AlphaFoldDB" id="A0A850QZ20"/>
<proteinExistence type="predicted"/>
<evidence type="ECO:0000256" key="1">
    <source>
        <dbReference type="ARBA" id="ARBA00023125"/>
    </source>
</evidence>